<dbReference type="PANTHER" id="PTHR44873:SF1">
    <property type="entry name" value="DNAJ HOMOLOG SUBFAMILY C MEMBER 30, MITOCHONDRIAL"/>
    <property type="match status" value="1"/>
</dbReference>
<keyword evidence="2" id="KW-0472">Membrane</keyword>
<sequence>MTNIIQAKCTVYNSFVNEHMKIQLWNKIALLPVFQPFSTFSRRSTRSHFSSSFIHNRNKLTMTGTSKCIDEPGCVFISRGKTSKQYYIDGKYYSSSTRKRHTISLYDVLGVTPKATQTQIKSAYYKLSKIHHPDTKMDGVEHKMFLDINEAYEVLGNIRKRRLYDRGVFNPQQHDDDDDKDDSHFTETRPFTQREGFKMRRKPPTGRSNVYNFDEFYRQHYPELMQRKKKDIQHDIKQREEEKLRIREEKIGSTTCLLLVLFTFVVFILR</sequence>
<keyword evidence="2" id="KW-1133">Transmembrane helix</keyword>
<dbReference type="Proteomes" id="UP001347796">
    <property type="component" value="Unassembled WGS sequence"/>
</dbReference>
<dbReference type="EMBL" id="JAZGQO010000002">
    <property type="protein sequence ID" value="KAK6190865.1"/>
    <property type="molecule type" value="Genomic_DNA"/>
</dbReference>
<dbReference type="CDD" id="cd06257">
    <property type="entry name" value="DnaJ"/>
    <property type="match status" value="1"/>
</dbReference>
<gene>
    <name evidence="4" type="ORF">SNE40_002640</name>
</gene>
<proteinExistence type="predicted"/>
<dbReference type="SMART" id="SM00271">
    <property type="entry name" value="DnaJ"/>
    <property type="match status" value="1"/>
</dbReference>
<evidence type="ECO:0000256" key="2">
    <source>
        <dbReference type="SAM" id="Phobius"/>
    </source>
</evidence>
<evidence type="ECO:0000256" key="1">
    <source>
        <dbReference type="SAM" id="MobiDB-lite"/>
    </source>
</evidence>
<evidence type="ECO:0000313" key="4">
    <source>
        <dbReference type="EMBL" id="KAK6190865.1"/>
    </source>
</evidence>
<comment type="caution">
    <text evidence="4">The sequence shown here is derived from an EMBL/GenBank/DDBJ whole genome shotgun (WGS) entry which is preliminary data.</text>
</comment>
<dbReference type="AlphaFoldDB" id="A0AAN8Q3E0"/>
<dbReference type="PRINTS" id="PR00625">
    <property type="entry name" value="JDOMAIN"/>
</dbReference>
<dbReference type="Pfam" id="PF00226">
    <property type="entry name" value="DnaJ"/>
    <property type="match status" value="1"/>
</dbReference>
<dbReference type="PANTHER" id="PTHR44873">
    <property type="entry name" value="DNAJ HOMOLOG SUBFAMILY C MEMBER 30, MITOCHONDRIAL"/>
    <property type="match status" value="1"/>
</dbReference>
<organism evidence="4 5">
    <name type="scientific">Patella caerulea</name>
    <name type="common">Rayed Mediterranean limpet</name>
    <dbReference type="NCBI Taxonomy" id="87958"/>
    <lineage>
        <taxon>Eukaryota</taxon>
        <taxon>Metazoa</taxon>
        <taxon>Spiralia</taxon>
        <taxon>Lophotrochozoa</taxon>
        <taxon>Mollusca</taxon>
        <taxon>Gastropoda</taxon>
        <taxon>Patellogastropoda</taxon>
        <taxon>Patelloidea</taxon>
        <taxon>Patellidae</taxon>
        <taxon>Patella</taxon>
    </lineage>
</organism>
<reference evidence="4 5" key="1">
    <citation type="submission" date="2024-01" db="EMBL/GenBank/DDBJ databases">
        <title>The genome of the rayed Mediterranean limpet Patella caerulea (Linnaeus, 1758).</title>
        <authorList>
            <person name="Anh-Thu Weber A."/>
            <person name="Halstead-Nussloch G."/>
        </authorList>
    </citation>
    <scope>NUCLEOTIDE SEQUENCE [LARGE SCALE GENOMIC DNA]</scope>
    <source>
        <strain evidence="4">AATW-2023a</strain>
        <tissue evidence="4">Whole specimen</tissue>
    </source>
</reference>
<feature type="domain" description="J" evidence="3">
    <location>
        <begin position="104"/>
        <end position="168"/>
    </location>
</feature>
<feature type="transmembrane region" description="Helical" evidence="2">
    <location>
        <begin position="251"/>
        <end position="269"/>
    </location>
</feature>
<dbReference type="PROSITE" id="PS50076">
    <property type="entry name" value="DNAJ_2"/>
    <property type="match status" value="1"/>
</dbReference>
<dbReference type="InterPro" id="IPR001623">
    <property type="entry name" value="DnaJ_domain"/>
</dbReference>
<accession>A0AAN8Q3E0</accession>
<keyword evidence="5" id="KW-1185">Reference proteome</keyword>
<evidence type="ECO:0000259" key="3">
    <source>
        <dbReference type="PROSITE" id="PS50076"/>
    </source>
</evidence>
<keyword evidence="2" id="KW-0812">Transmembrane</keyword>
<evidence type="ECO:0000313" key="5">
    <source>
        <dbReference type="Proteomes" id="UP001347796"/>
    </source>
</evidence>
<feature type="region of interest" description="Disordered" evidence="1">
    <location>
        <begin position="169"/>
        <end position="204"/>
    </location>
</feature>
<dbReference type="InterPro" id="IPR053025">
    <property type="entry name" value="Mito_ATP_Synthase-Asso"/>
</dbReference>
<dbReference type="SUPFAM" id="SSF46565">
    <property type="entry name" value="Chaperone J-domain"/>
    <property type="match status" value="1"/>
</dbReference>
<dbReference type="Gene3D" id="1.10.287.110">
    <property type="entry name" value="DnaJ domain"/>
    <property type="match status" value="1"/>
</dbReference>
<name>A0AAN8Q3E0_PATCE</name>
<protein>
    <recommendedName>
        <fullName evidence="3">J domain-containing protein</fullName>
    </recommendedName>
</protein>
<dbReference type="InterPro" id="IPR036869">
    <property type="entry name" value="J_dom_sf"/>
</dbReference>